<reference evidence="2 3" key="1">
    <citation type="submission" date="2006-03" db="EMBL/GenBank/DDBJ databases">
        <title>Complete sequence of chromosome of Nitrobacter hamburgensis X14.</title>
        <authorList>
            <consortium name="US DOE Joint Genome Institute"/>
            <person name="Copeland A."/>
            <person name="Lucas S."/>
            <person name="Lapidus A."/>
            <person name="Barry K."/>
            <person name="Detter J.C."/>
            <person name="Glavina del Rio T."/>
            <person name="Hammon N."/>
            <person name="Israni S."/>
            <person name="Dalin E."/>
            <person name="Tice H."/>
            <person name="Pitluck S."/>
            <person name="Chain P."/>
            <person name="Malfatti S."/>
            <person name="Shin M."/>
            <person name="Vergez L."/>
            <person name="Schmutz J."/>
            <person name="Larimer F."/>
            <person name="Land M."/>
            <person name="Hauser L."/>
            <person name="Kyrpides N."/>
            <person name="Ivanova N."/>
            <person name="Ward B."/>
            <person name="Arp D."/>
            <person name="Klotz M."/>
            <person name="Stein L."/>
            <person name="O'Mullan G."/>
            <person name="Starkenburg S."/>
            <person name="Sayavedra L."/>
            <person name="Poret-Peterson A.T."/>
            <person name="Gentry M.E."/>
            <person name="Bruce D."/>
            <person name="Richardson P."/>
        </authorList>
    </citation>
    <scope>NUCLEOTIDE SEQUENCE [LARGE SCALE GENOMIC DNA]</scope>
    <source>
        <strain evidence="3">DSM 10229 / NCIMB 13809 / X14</strain>
    </source>
</reference>
<dbReference type="KEGG" id="nha:Nham_2429"/>
<evidence type="ECO:0000256" key="1">
    <source>
        <dbReference type="SAM" id="MobiDB-lite"/>
    </source>
</evidence>
<dbReference type="Proteomes" id="UP000001953">
    <property type="component" value="Chromosome"/>
</dbReference>
<feature type="compositionally biased region" description="Low complexity" evidence="1">
    <location>
        <begin position="91"/>
        <end position="139"/>
    </location>
</feature>
<proteinExistence type="predicted"/>
<organism evidence="2 3">
    <name type="scientific">Nitrobacter hamburgensis (strain DSM 10229 / NCIMB 13809 / X14)</name>
    <dbReference type="NCBI Taxonomy" id="323097"/>
    <lineage>
        <taxon>Bacteria</taxon>
        <taxon>Pseudomonadati</taxon>
        <taxon>Pseudomonadota</taxon>
        <taxon>Alphaproteobacteria</taxon>
        <taxon>Hyphomicrobiales</taxon>
        <taxon>Nitrobacteraceae</taxon>
        <taxon>Nitrobacter</taxon>
    </lineage>
</organism>
<dbReference type="eggNOG" id="ENOG50333PH">
    <property type="taxonomic scope" value="Bacteria"/>
</dbReference>
<dbReference type="EMBL" id="CP000319">
    <property type="protein sequence ID" value="ABE63219.1"/>
    <property type="molecule type" value="Genomic_DNA"/>
</dbReference>
<dbReference type="STRING" id="323097.Nham_2429"/>
<gene>
    <name evidence="2" type="ordered locus">Nham_2429</name>
</gene>
<dbReference type="AlphaFoldDB" id="Q1QKM8"/>
<accession>Q1QKM8</accession>
<evidence type="ECO:0000313" key="3">
    <source>
        <dbReference type="Proteomes" id="UP000001953"/>
    </source>
</evidence>
<feature type="region of interest" description="Disordered" evidence="1">
    <location>
        <begin position="64"/>
        <end position="155"/>
    </location>
</feature>
<name>Q1QKM8_NITHX</name>
<dbReference type="HOGENOM" id="CLU_082343_0_0_5"/>
<sequence>MMAARVARLTEEMESQVLIRSAAASFAGHMALAAGLFFAEAHPFDYVSPEPIAVDIVSSKEIPSPAKEALPEPPQTSSTDTFDSPDDKPQADTADTKAATAKAQSTPAQASPASSETSLPAPSSSAPMPPASKQAALQPAPQPRPAPPPSYNAPEPDISVRYGVLLGLPVSGVGDGSGAAEATKADIPAMDTAQFRRHLKTCSKMPASVSPGDNIRIVLRVPFTTDGKIAAPPALIEASASAKGPALMKGAIAALVACQPYAMLPPDKYDEWKVLDLSFTPRDFVGG</sequence>
<feature type="compositionally biased region" description="Pro residues" evidence="1">
    <location>
        <begin position="140"/>
        <end position="151"/>
    </location>
</feature>
<dbReference type="Gene3D" id="3.30.1150.10">
    <property type="match status" value="1"/>
</dbReference>
<keyword evidence="3" id="KW-1185">Reference proteome</keyword>
<evidence type="ECO:0000313" key="2">
    <source>
        <dbReference type="EMBL" id="ABE63219.1"/>
    </source>
</evidence>
<evidence type="ECO:0008006" key="4">
    <source>
        <dbReference type="Google" id="ProtNLM"/>
    </source>
</evidence>
<protein>
    <recommendedName>
        <fullName evidence="4">Cell division and transport-associated protein TolA</fullName>
    </recommendedName>
</protein>